<feature type="compositionally biased region" description="Basic and acidic residues" evidence="1">
    <location>
        <begin position="52"/>
        <end position="63"/>
    </location>
</feature>
<dbReference type="Proteomes" id="UP000188836">
    <property type="component" value="Unassembled WGS sequence"/>
</dbReference>
<evidence type="ECO:0000313" key="3">
    <source>
        <dbReference type="Proteomes" id="UP000188836"/>
    </source>
</evidence>
<feature type="region of interest" description="Disordered" evidence="1">
    <location>
        <begin position="1"/>
        <end position="63"/>
    </location>
</feature>
<protein>
    <submittedName>
        <fullName evidence="2">Uncharacterized protein</fullName>
    </submittedName>
</protein>
<keyword evidence="3" id="KW-1185">Reference proteome</keyword>
<evidence type="ECO:0000256" key="1">
    <source>
        <dbReference type="SAM" id="MobiDB-lite"/>
    </source>
</evidence>
<proteinExistence type="predicted"/>
<dbReference type="RefSeq" id="WP_077116773.1">
    <property type="nucleotide sequence ID" value="NZ_MUKP01000024.1"/>
</dbReference>
<evidence type="ECO:0000313" key="2">
    <source>
        <dbReference type="EMBL" id="ONM48516.1"/>
    </source>
</evidence>
<dbReference type="AlphaFoldDB" id="A0A1V2TG80"/>
<dbReference type="EMBL" id="MUMY01000009">
    <property type="protein sequence ID" value="ONM48516.1"/>
    <property type="molecule type" value="Genomic_DNA"/>
</dbReference>
<gene>
    <name evidence="2" type="ORF">B0T46_12560</name>
</gene>
<feature type="compositionally biased region" description="Basic residues" evidence="1">
    <location>
        <begin position="14"/>
        <end position="27"/>
    </location>
</feature>
<accession>A0A1V2TG80</accession>
<name>A0A1V2TG80_9NOCA</name>
<comment type="caution">
    <text evidence="2">The sequence shown here is derived from an EMBL/GenBank/DDBJ whole genome shotgun (WGS) entry which is preliminary data.</text>
</comment>
<reference evidence="2 3" key="1">
    <citation type="journal article" date="2016" name="Antonie Van Leeuwenhoek">
        <title>Nocardia donostiensis sp. nov., isolated from human respiratory specimens.</title>
        <authorList>
            <person name="Ercibengoa M."/>
            <person name="Bell M."/>
            <person name="Marimon J.M."/>
            <person name="Humrighouse B."/>
            <person name="Klenk H.P."/>
            <person name="Potter G."/>
            <person name="Perez-Trallero E."/>
        </authorList>
    </citation>
    <scope>NUCLEOTIDE SEQUENCE [LARGE SCALE GENOMIC DNA]</scope>
    <source>
        <strain evidence="2 3">X1655</strain>
    </source>
</reference>
<sequence>MRTNGPGEGPPQRYRGRLTTKQPHTRNKAAPPLGIRPENTIHPPPNTSRNHQQHEGPPKDNPA</sequence>
<organism evidence="2 3">
    <name type="scientific">Nocardia donostiensis</name>
    <dbReference type="NCBI Taxonomy" id="1538463"/>
    <lineage>
        <taxon>Bacteria</taxon>
        <taxon>Bacillati</taxon>
        <taxon>Actinomycetota</taxon>
        <taxon>Actinomycetes</taxon>
        <taxon>Mycobacteriales</taxon>
        <taxon>Nocardiaceae</taxon>
        <taxon>Nocardia</taxon>
    </lineage>
</organism>